<dbReference type="Proteomes" id="UP000233551">
    <property type="component" value="Unassembled WGS sequence"/>
</dbReference>
<dbReference type="AlphaFoldDB" id="A0A2I0L490"/>
<reference evidence="2 3" key="1">
    <citation type="submission" date="2017-11" db="EMBL/GenBank/DDBJ databases">
        <title>De-novo sequencing of pomegranate (Punica granatum L.) genome.</title>
        <authorList>
            <person name="Akparov Z."/>
            <person name="Amiraslanov A."/>
            <person name="Hajiyeva S."/>
            <person name="Abbasov M."/>
            <person name="Kaur K."/>
            <person name="Hamwieh A."/>
            <person name="Solovyev V."/>
            <person name="Salamov A."/>
            <person name="Braich B."/>
            <person name="Kosarev P."/>
            <person name="Mahmoud A."/>
            <person name="Hajiyev E."/>
            <person name="Babayeva S."/>
            <person name="Izzatullayeva V."/>
            <person name="Mammadov A."/>
            <person name="Mammadov A."/>
            <person name="Sharifova S."/>
            <person name="Ojaghi J."/>
            <person name="Eynullazada K."/>
            <person name="Bayramov B."/>
            <person name="Abdulazimova A."/>
            <person name="Shahmuradov I."/>
        </authorList>
    </citation>
    <scope>NUCLEOTIDE SEQUENCE [LARGE SCALE GENOMIC DNA]</scope>
    <source>
        <strain evidence="3">cv. AG2017</strain>
        <tissue evidence="2">Leaf</tissue>
    </source>
</reference>
<evidence type="ECO:0000256" key="1">
    <source>
        <dbReference type="SAM" id="MobiDB-lite"/>
    </source>
</evidence>
<accession>A0A2I0L490</accession>
<protein>
    <submittedName>
        <fullName evidence="2">Uncharacterized protein</fullName>
    </submittedName>
</protein>
<comment type="caution">
    <text evidence="2">The sequence shown here is derived from an EMBL/GenBank/DDBJ whole genome shotgun (WGS) entry which is preliminary data.</text>
</comment>
<name>A0A2I0L490_PUNGR</name>
<proteinExistence type="predicted"/>
<feature type="region of interest" description="Disordered" evidence="1">
    <location>
        <begin position="1"/>
        <end position="43"/>
    </location>
</feature>
<keyword evidence="3" id="KW-1185">Reference proteome</keyword>
<evidence type="ECO:0000313" key="2">
    <source>
        <dbReference type="EMBL" id="PKI74956.1"/>
    </source>
</evidence>
<evidence type="ECO:0000313" key="3">
    <source>
        <dbReference type="Proteomes" id="UP000233551"/>
    </source>
</evidence>
<dbReference type="EMBL" id="PGOL01000189">
    <property type="protein sequence ID" value="PKI74956.1"/>
    <property type="molecule type" value="Genomic_DNA"/>
</dbReference>
<organism evidence="2 3">
    <name type="scientific">Punica granatum</name>
    <name type="common">Pomegranate</name>
    <dbReference type="NCBI Taxonomy" id="22663"/>
    <lineage>
        <taxon>Eukaryota</taxon>
        <taxon>Viridiplantae</taxon>
        <taxon>Streptophyta</taxon>
        <taxon>Embryophyta</taxon>
        <taxon>Tracheophyta</taxon>
        <taxon>Spermatophyta</taxon>
        <taxon>Magnoliopsida</taxon>
        <taxon>eudicotyledons</taxon>
        <taxon>Gunneridae</taxon>
        <taxon>Pentapetalae</taxon>
        <taxon>rosids</taxon>
        <taxon>malvids</taxon>
        <taxon>Myrtales</taxon>
        <taxon>Lythraceae</taxon>
        <taxon>Punica</taxon>
    </lineage>
</organism>
<sequence length="86" mass="9562">MGQPQELSGRWARSRSPLYRAGAQRGFDRSSRRRKMKSSSTFTASPDAMLMVSSKRIGGMGLLAQQYASEPINSMSGFMYQRGGHQ</sequence>
<gene>
    <name evidence="2" type="ORF">CRG98_004728</name>
</gene>